<evidence type="ECO:0008006" key="6">
    <source>
        <dbReference type="Google" id="ProtNLM"/>
    </source>
</evidence>
<evidence type="ECO:0000259" key="2">
    <source>
        <dbReference type="Pfam" id="PF03372"/>
    </source>
</evidence>
<dbReference type="InterPro" id="IPR036691">
    <property type="entry name" value="Endo/exonu/phosph_ase_sf"/>
</dbReference>
<evidence type="ECO:0000259" key="3">
    <source>
        <dbReference type="Pfam" id="PF13966"/>
    </source>
</evidence>
<dbReference type="AlphaFoldDB" id="A0AAW2VV29"/>
<dbReference type="SUPFAM" id="SSF56219">
    <property type="entry name" value="DNase I-like"/>
    <property type="match status" value="1"/>
</dbReference>
<feature type="domain" description="Zinc knuckle CX2CX4HX4C" evidence="4">
    <location>
        <begin position="108"/>
        <end position="151"/>
    </location>
</feature>
<comment type="caution">
    <text evidence="5">The sequence shown here is derived from an EMBL/GenBank/DDBJ whole genome shotgun (WGS) entry which is preliminary data.</text>
</comment>
<dbReference type="Pfam" id="PF00078">
    <property type="entry name" value="RVT_1"/>
    <property type="match status" value="1"/>
</dbReference>
<dbReference type="InterPro" id="IPR005135">
    <property type="entry name" value="Endo/exonuclease/phosphatase"/>
</dbReference>
<dbReference type="Pfam" id="PF13966">
    <property type="entry name" value="zf-RVT"/>
    <property type="match status" value="1"/>
</dbReference>
<protein>
    <recommendedName>
        <fullName evidence="6">Reverse transcriptase domain-containing protein</fullName>
    </recommendedName>
</protein>
<reference evidence="5" key="2">
    <citation type="journal article" date="2024" name="Plant">
        <title>Genomic evolution and insights into agronomic trait innovations of Sesamum species.</title>
        <authorList>
            <person name="Miao H."/>
            <person name="Wang L."/>
            <person name="Qu L."/>
            <person name="Liu H."/>
            <person name="Sun Y."/>
            <person name="Le M."/>
            <person name="Wang Q."/>
            <person name="Wei S."/>
            <person name="Zheng Y."/>
            <person name="Lin W."/>
            <person name="Duan Y."/>
            <person name="Cao H."/>
            <person name="Xiong S."/>
            <person name="Wang X."/>
            <person name="Wei L."/>
            <person name="Li C."/>
            <person name="Ma Q."/>
            <person name="Ju M."/>
            <person name="Zhao R."/>
            <person name="Li G."/>
            <person name="Mu C."/>
            <person name="Tian Q."/>
            <person name="Mei H."/>
            <person name="Zhang T."/>
            <person name="Gao T."/>
            <person name="Zhang H."/>
        </authorList>
    </citation>
    <scope>NUCLEOTIDE SEQUENCE</scope>
    <source>
        <strain evidence="5">KEN1</strain>
    </source>
</reference>
<dbReference type="InterPro" id="IPR025836">
    <property type="entry name" value="Zn_knuckle_CX2CX4HX4C"/>
</dbReference>
<organism evidence="5">
    <name type="scientific">Sesamum latifolium</name>
    <dbReference type="NCBI Taxonomy" id="2727402"/>
    <lineage>
        <taxon>Eukaryota</taxon>
        <taxon>Viridiplantae</taxon>
        <taxon>Streptophyta</taxon>
        <taxon>Embryophyta</taxon>
        <taxon>Tracheophyta</taxon>
        <taxon>Spermatophyta</taxon>
        <taxon>Magnoliopsida</taxon>
        <taxon>eudicotyledons</taxon>
        <taxon>Gunneridae</taxon>
        <taxon>Pentapetalae</taxon>
        <taxon>asterids</taxon>
        <taxon>lamiids</taxon>
        <taxon>Lamiales</taxon>
        <taxon>Pedaliaceae</taxon>
        <taxon>Sesamum</taxon>
    </lineage>
</organism>
<evidence type="ECO:0000259" key="1">
    <source>
        <dbReference type="Pfam" id="PF00078"/>
    </source>
</evidence>
<dbReference type="InterPro" id="IPR000477">
    <property type="entry name" value="RT_dom"/>
</dbReference>
<proteinExistence type="predicted"/>
<dbReference type="Pfam" id="PF14392">
    <property type="entry name" value="zf-CCHC_4"/>
    <property type="match status" value="1"/>
</dbReference>
<gene>
    <name evidence="5" type="ORF">Slati_2676500</name>
</gene>
<dbReference type="InterPro" id="IPR026960">
    <property type="entry name" value="RVT-Znf"/>
</dbReference>
<evidence type="ECO:0000259" key="4">
    <source>
        <dbReference type="Pfam" id="PF14392"/>
    </source>
</evidence>
<feature type="domain" description="Reverse transcriptase" evidence="1">
    <location>
        <begin position="693"/>
        <end position="848"/>
    </location>
</feature>
<sequence length="1189" mass="136295">MDVKQLDEGRILLRLKHIIEKQRAQEGCPWSFEKNILILKPIGELENPMHVALDDCDFYTHVHDLPLSMMNLGMTTLISNRFGSFRDLESDDTGCSWGATMRIWVSLNVHQPLKRALKLRSPTGKELVGRFTYERLPNFCYLCGRLGHIDKAPIPGANRTQVPQPGKPYSSRGFYQQRPPAHTGAVVLGILGARSGQWLVRTGTGQTLKGQWGKMRIYFRLEEVWGVGADPRGGLGGAPRREVVELQCWKVMLLLFTMLRDGLGPPWTVRKLKELIQLHKPGLVFLSETKCKTKRCARIKKPVNYNGIGVDSIGKGGGLFLLWRKDVEVWLQSFSAHHIDATVKSEECKERWRFTGFYGYPEVCNRRIGWDLLRRLAGHSSRSWICVGDFNEILEQHEKQGNIPRAQWQMQGFRECLADCDLQDLGFKGDIFTWCNRRETPNTVWACLDRACGNQGWIDLFPKTTVTHEFVACSDHSVIRIGLEDEDQTENSGRQKHRFRFEAAWISAPDYVDVIKHAWESIRAPLSHTLVISKIQATRMQLTQWNNASFAGKEEILWKQRGKTLWLEAGDRNTSFFHVKAIERRQRKEIKRINDENGTEVRHKKGIQKIVLDYFRSIFSSTNPTPEAVKEVLECVEHHVTPAMNDSLTQSFTSEEFLPLKRPFVLGRLITDNVLVAYELNHFLKLKTRGKNGFISLKLDVSKAYDRVEWRFLESVLIRLGFHPRFFNLIMICVSSVSFSFLLNEAFSGMIRNAERAGLIQGIAVSHMAPLVSHLLFADDTLIFCQATEEALQCIKDILLSFEQSSGFQINLHKSGIVFSRNVNEEQQRALAGILEVTVVPKHDKYLGLPTIAGRSKKELFAIIKDRVWRKVHSWSTKKLSQAGQAVLIKTVLQTIPTYAMSYFRLPVSFLKVLESTMAAFLWHGGDVAKIHWKAWLKLCKFRKVGGLGFWHLKEHNIALLAKQAWRIAWLPLSLQLTNGTRLSFELNSVRKTRNALGIKLRATETTDELVWHYERRGTFSVKTLILWRLSLIPEGSCSQTGHAWNYIWKAKVLLKIALFAWRCVNDALLTNENLKRRGIPVSNGYVSCSQDLEDILHVLLACSFTRLVWAVSGLPWYALSVSTNDVERYFQQVHSKLSRTEWKLFLSICWSLWGARNRCIFENRDNEVLEVVRIARRMSGINEDVLSV</sequence>
<feature type="domain" description="Reverse transcriptase zinc-binding" evidence="3">
    <location>
        <begin position="1040"/>
        <end position="1110"/>
    </location>
</feature>
<dbReference type="Pfam" id="PF03372">
    <property type="entry name" value="Exo_endo_phos"/>
    <property type="match status" value="1"/>
</dbReference>
<name>A0AAW2VV29_9LAMI</name>
<reference evidence="5" key="1">
    <citation type="submission" date="2020-06" db="EMBL/GenBank/DDBJ databases">
        <authorList>
            <person name="Li T."/>
            <person name="Hu X."/>
            <person name="Zhang T."/>
            <person name="Song X."/>
            <person name="Zhang H."/>
            <person name="Dai N."/>
            <person name="Sheng W."/>
            <person name="Hou X."/>
            <person name="Wei L."/>
        </authorList>
    </citation>
    <scope>NUCLEOTIDE SEQUENCE</scope>
    <source>
        <strain evidence="5">KEN1</strain>
        <tissue evidence="5">Leaf</tissue>
    </source>
</reference>
<evidence type="ECO:0000313" key="5">
    <source>
        <dbReference type="EMBL" id="KAL0433422.1"/>
    </source>
</evidence>
<feature type="domain" description="Endonuclease/exonuclease/phosphatase" evidence="2">
    <location>
        <begin position="270"/>
        <end position="476"/>
    </location>
</feature>
<dbReference type="EMBL" id="JACGWN010000009">
    <property type="protein sequence ID" value="KAL0433422.1"/>
    <property type="molecule type" value="Genomic_DNA"/>
</dbReference>
<accession>A0AAW2VV29</accession>
<dbReference type="Gene3D" id="3.60.10.10">
    <property type="entry name" value="Endonuclease/exonuclease/phosphatase"/>
    <property type="match status" value="1"/>
</dbReference>
<dbReference type="GO" id="GO:0003824">
    <property type="term" value="F:catalytic activity"/>
    <property type="evidence" value="ECO:0007669"/>
    <property type="project" value="InterPro"/>
</dbReference>
<dbReference type="PANTHER" id="PTHR33116:SF86">
    <property type="entry name" value="REVERSE TRANSCRIPTASE DOMAIN-CONTAINING PROTEIN"/>
    <property type="match status" value="1"/>
</dbReference>
<dbReference type="PANTHER" id="PTHR33116">
    <property type="entry name" value="REVERSE TRANSCRIPTASE ZINC-BINDING DOMAIN-CONTAINING PROTEIN-RELATED-RELATED"/>
    <property type="match status" value="1"/>
</dbReference>